<comment type="caution">
    <text evidence="3">The sequence shown here is derived from an EMBL/GenBank/DDBJ whole genome shotgun (WGS) entry which is preliminary data.</text>
</comment>
<sequence>MKLLSVATIALSASQATALSSKDVVNAIDDITDLSSKTNDIAKDLKPANLIQNLPKLTNNFKEIVQMALKDITTLASGAAKSDFAESDQKDVCKSFHGFVKVHQNLLMTIIGQNGILAHNPLTVPLAAVLRVLEGGVDKLAEAIIGTVPTCKDMAMKDLKALDGTLDDTVSKLTSIIPGGSAAVAAASGVVGGLTGGLGDVLGGLTGGAKGSMQGSNGNLLGGLLGGNQQGGDGQRGGLLGGLVVRGGIPTSLVTSVTGKASDILASATDGLDELPGSLPTEMPKVPKGGLDGHVNHGLEDPRGPHGGVGPGLQHTGDTLMDSPTGSMGNVGSAGGALPTGLARKDAEGSLSDLAARQVGSLSDAKGDAKGAASHASDALDDVLSHATGILSGKKPTASATGALPAASNALGNAEGGSDGSTGGLLGGLLGPKGGKGNKPAM</sequence>
<name>A0A179F4M1_METCM</name>
<dbReference type="GeneID" id="28853071"/>
<evidence type="ECO:0000256" key="2">
    <source>
        <dbReference type="SAM" id="SignalP"/>
    </source>
</evidence>
<dbReference type="Proteomes" id="UP000078397">
    <property type="component" value="Unassembled WGS sequence"/>
</dbReference>
<evidence type="ECO:0008006" key="5">
    <source>
        <dbReference type="Google" id="ProtNLM"/>
    </source>
</evidence>
<accession>A0A179F4M1</accession>
<feature type="signal peptide" evidence="2">
    <location>
        <begin position="1"/>
        <end position="18"/>
    </location>
</feature>
<feature type="compositionally biased region" description="Basic and acidic residues" evidence="1">
    <location>
        <begin position="294"/>
        <end position="304"/>
    </location>
</feature>
<evidence type="ECO:0000256" key="1">
    <source>
        <dbReference type="SAM" id="MobiDB-lite"/>
    </source>
</evidence>
<gene>
    <name evidence="3" type="ORF">VFPPC_10765</name>
</gene>
<dbReference type="Pfam" id="PF17615">
    <property type="entry name" value="C166"/>
    <property type="match status" value="1"/>
</dbReference>
<evidence type="ECO:0000313" key="3">
    <source>
        <dbReference type="EMBL" id="OAQ60355.1"/>
    </source>
</evidence>
<keyword evidence="2" id="KW-0732">Signal</keyword>
<proteinExistence type="predicted"/>
<dbReference type="RefSeq" id="XP_018138265.1">
    <property type="nucleotide sequence ID" value="XM_018289077.1"/>
</dbReference>
<reference evidence="3 4" key="1">
    <citation type="journal article" date="2016" name="PLoS Pathog.">
        <title>Biosynthesis of antibiotic leucinostatins in bio-control fungus Purpureocillium lilacinum and their inhibition on phytophthora revealed by genome mining.</title>
        <authorList>
            <person name="Wang G."/>
            <person name="Liu Z."/>
            <person name="Lin R."/>
            <person name="Li E."/>
            <person name="Mao Z."/>
            <person name="Ling J."/>
            <person name="Yang Y."/>
            <person name="Yin W.B."/>
            <person name="Xie B."/>
        </authorList>
    </citation>
    <scope>NUCLEOTIDE SEQUENCE [LARGE SCALE GENOMIC DNA]</scope>
    <source>
        <strain evidence="3">170</strain>
    </source>
</reference>
<feature type="region of interest" description="Disordered" evidence="1">
    <location>
        <begin position="271"/>
        <end position="343"/>
    </location>
</feature>
<dbReference type="OrthoDB" id="4961524at2759"/>
<feature type="compositionally biased region" description="Gly residues" evidence="1">
    <location>
        <begin position="414"/>
        <end position="442"/>
    </location>
</feature>
<protein>
    <recommendedName>
        <fullName evidence="5">Cell wall protein</fullName>
    </recommendedName>
</protein>
<dbReference type="KEGG" id="pchm:VFPPC_10765"/>
<feature type="region of interest" description="Disordered" evidence="1">
    <location>
        <begin position="413"/>
        <end position="442"/>
    </location>
</feature>
<dbReference type="AlphaFoldDB" id="A0A179F4M1"/>
<organism evidence="3 4">
    <name type="scientific">Pochonia chlamydosporia 170</name>
    <dbReference type="NCBI Taxonomy" id="1380566"/>
    <lineage>
        <taxon>Eukaryota</taxon>
        <taxon>Fungi</taxon>
        <taxon>Dikarya</taxon>
        <taxon>Ascomycota</taxon>
        <taxon>Pezizomycotina</taxon>
        <taxon>Sordariomycetes</taxon>
        <taxon>Hypocreomycetidae</taxon>
        <taxon>Hypocreales</taxon>
        <taxon>Clavicipitaceae</taxon>
        <taxon>Pochonia</taxon>
    </lineage>
</organism>
<keyword evidence="4" id="KW-1185">Reference proteome</keyword>
<feature type="chain" id="PRO_5008101301" description="Cell wall protein" evidence="2">
    <location>
        <begin position="19"/>
        <end position="442"/>
    </location>
</feature>
<dbReference type="EMBL" id="LSBJ02000009">
    <property type="protein sequence ID" value="OAQ60355.1"/>
    <property type="molecule type" value="Genomic_DNA"/>
</dbReference>
<evidence type="ECO:0000313" key="4">
    <source>
        <dbReference type="Proteomes" id="UP000078397"/>
    </source>
</evidence>